<accession>M5RW55</accession>
<organism evidence="2 3">
    <name type="scientific">Rhodopirellula maiorica SM1</name>
    <dbReference type="NCBI Taxonomy" id="1265738"/>
    <lineage>
        <taxon>Bacteria</taxon>
        <taxon>Pseudomonadati</taxon>
        <taxon>Planctomycetota</taxon>
        <taxon>Planctomycetia</taxon>
        <taxon>Pirellulales</taxon>
        <taxon>Pirellulaceae</taxon>
        <taxon>Novipirellula</taxon>
    </lineage>
</organism>
<evidence type="ECO:0008006" key="4">
    <source>
        <dbReference type="Google" id="ProtNLM"/>
    </source>
</evidence>
<sequence>MQSLITPATHCQSIVENYGMSDQAQASAPEPQKSETRSAAEVARERDSKSMREYLDRALGVLQKFGGASANEAPQELISLLEDVRHLDEGKVIAIAEVIKHMSAFNSLVRENVESIQIGNRYMEITQMFDSVREDSKRLIGQLDDGKISGTEKVSNWWMKLRRGTPSDRFEKIVEIYGDVAKDTKEALKTEELIMDAYIDFRFALKEAEILARELLDMQVPILEAAKADLATTQETLDNYAGDDEGGKSKAELARDEARHRFEKEDETYQLLKDIAENLEIGYDVGETLITKLKQTHDVKERVYRRSVTFFTTNEHVFTILGTVYTSQHGLHEVTQATEAMKAGVNKGLEDVATLGRELERAALKAGYGSTIDPESVQKLVDSISGFQVESLEMIAELRRESEESTKAIRKSVEEGKKKYQETLARHARGELGKR</sequence>
<proteinExistence type="predicted"/>
<feature type="region of interest" description="Disordered" evidence="1">
    <location>
        <begin position="22"/>
        <end position="49"/>
    </location>
</feature>
<name>M5RW55_9BACT</name>
<feature type="compositionally biased region" description="Basic and acidic residues" evidence="1">
    <location>
        <begin position="32"/>
        <end position="49"/>
    </location>
</feature>
<protein>
    <recommendedName>
        <fullName evidence="4">Cell surface protein</fullName>
    </recommendedName>
</protein>
<gene>
    <name evidence="2" type="ORF">RMSM_04875</name>
</gene>
<evidence type="ECO:0000256" key="1">
    <source>
        <dbReference type="SAM" id="MobiDB-lite"/>
    </source>
</evidence>
<evidence type="ECO:0000313" key="3">
    <source>
        <dbReference type="Proteomes" id="UP000011991"/>
    </source>
</evidence>
<feature type="region of interest" description="Disordered" evidence="1">
    <location>
        <begin position="402"/>
        <end position="435"/>
    </location>
</feature>
<dbReference type="AlphaFoldDB" id="M5RW55"/>
<dbReference type="Proteomes" id="UP000011991">
    <property type="component" value="Unassembled WGS sequence"/>
</dbReference>
<keyword evidence="3" id="KW-1185">Reference proteome</keyword>
<evidence type="ECO:0000313" key="2">
    <source>
        <dbReference type="EMBL" id="EMI18184.1"/>
    </source>
</evidence>
<reference evidence="2 3" key="1">
    <citation type="journal article" date="2013" name="Mar. Genomics">
        <title>Expression of sulfatases in Rhodopirellula baltica and the diversity of sulfatases in the genus Rhodopirellula.</title>
        <authorList>
            <person name="Wegner C.E."/>
            <person name="Richter-Heitmann T."/>
            <person name="Klindworth A."/>
            <person name="Klockow C."/>
            <person name="Richter M."/>
            <person name="Achstetter T."/>
            <person name="Glockner F.O."/>
            <person name="Harder J."/>
        </authorList>
    </citation>
    <scope>NUCLEOTIDE SEQUENCE [LARGE SCALE GENOMIC DNA]</scope>
    <source>
        <strain evidence="2 3">SM1</strain>
    </source>
</reference>
<dbReference type="EMBL" id="ANOG01000697">
    <property type="protein sequence ID" value="EMI18184.1"/>
    <property type="molecule type" value="Genomic_DNA"/>
</dbReference>
<comment type="caution">
    <text evidence="2">The sequence shown here is derived from an EMBL/GenBank/DDBJ whole genome shotgun (WGS) entry which is preliminary data.</text>
</comment>
<dbReference type="PATRIC" id="fig|1265738.3.peg.4894"/>